<dbReference type="EMBL" id="JAPFFF010000010">
    <property type="protein sequence ID" value="KAK8881386.1"/>
    <property type="molecule type" value="Genomic_DNA"/>
</dbReference>
<accession>A0ABR2JRI2</accession>
<dbReference type="PANTHER" id="PTHR12905">
    <property type="entry name" value="METALLOPHOSPHOESTERASE"/>
    <property type="match status" value="1"/>
</dbReference>
<dbReference type="Gene3D" id="3.60.21.10">
    <property type="match status" value="2"/>
</dbReference>
<dbReference type="SUPFAM" id="SSF56300">
    <property type="entry name" value="Metallo-dependent phosphatases"/>
    <property type="match status" value="1"/>
</dbReference>
<dbReference type="InterPro" id="IPR051693">
    <property type="entry name" value="UPF0046_metallophosphoest"/>
</dbReference>
<comment type="caution">
    <text evidence="1">The sequence shown here is derived from an EMBL/GenBank/DDBJ whole genome shotgun (WGS) entry which is preliminary data.</text>
</comment>
<sequence length="157" mass="18342">MSDQKRWVAYHVEDPSKPQPDGAIRIMCMSDTHSKHKCIPQEYIYPADIAVHAGDFTRVFDFEVKECALGDPYLAYKIQQCKTPLHIFGHTHCCNGFYRHGPTLYVNCAVVDLYNKYNCPPIYIDMIKSDQKFEVPDHYFSQQELIEMSFYKNEAFN</sequence>
<reference evidence="1 2" key="1">
    <citation type="submission" date="2024-04" db="EMBL/GenBank/DDBJ databases">
        <title>Tritrichomonas musculus Genome.</title>
        <authorList>
            <person name="Alves-Ferreira E."/>
            <person name="Grigg M."/>
            <person name="Lorenzi H."/>
            <person name="Galac M."/>
        </authorList>
    </citation>
    <scope>NUCLEOTIDE SEQUENCE [LARGE SCALE GENOMIC DNA]</scope>
    <source>
        <strain evidence="1 2">EAF2021</strain>
    </source>
</reference>
<dbReference type="InterPro" id="IPR029052">
    <property type="entry name" value="Metallo-depent_PP-like"/>
</dbReference>
<dbReference type="Proteomes" id="UP001470230">
    <property type="component" value="Unassembled WGS sequence"/>
</dbReference>
<evidence type="ECO:0000313" key="1">
    <source>
        <dbReference type="EMBL" id="KAK8881386.1"/>
    </source>
</evidence>
<dbReference type="PANTHER" id="PTHR12905:SF0">
    <property type="entry name" value="CALCINEURIN-LIKE PHOSPHOESTERASE DOMAIN-CONTAINING PROTEIN"/>
    <property type="match status" value="1"/>
</dbReference>
<evidence type="ECO:0008006" key="3">
    <source>
        <dbReference type="Google" id="ProtNLM"/>
    </source>
</evidence>
<protein>
    <recommendedName>
        <fullName evidence="3">Calcineurin-like phosphoesterase domain-containing protein</fullName>
    </recommendedName>
</protein>
<organism evidence="1 2">
    <name type="scientific">Tritrichomonas musculus</name>
    <dbReference type="NCBI Taxonomy" id="1915356"/>
    <lineage>
        <taxon>Eukaryota</taxon>
        <taxon>Metamonada</taxon>
        <taxon>Parabasalia</taxon>
        <taxon>Tritrichomonadida</taxon>
        <taxon>Tritrichomonadidae</taxon>
        <taxon>Tritrichomonas</taxon>
    </lineage>
</organism>
<keyword evidence="2" id="KW-1185">Reference proteome</keyword>
<proteinExistence type="predicted"/>
<gene>
    <name evidence="1" type="ORF">M9Y10_004122</name>
</gene>
<name>A0ABR2JRI2_9EUKA</name>
<evidence type="ECO:0000313" key="2">
    <source>
        <dbReference type="Proteomes" id="UP001470230"/>
    </source>
</evidence>